<keyword evidence="6" id="KW-1185">Reference proteome</keyword>
<dbReference type="STRING" id="1381753.V2XK27"/>
<accession>V2XK27</accession>
<dbReference type="Pfam" id="PF00177">
    <property type="entry name" value="Ribosomal_S7"/>
    <property type="match status" value="1"/>
</dbReference>
<evidence type="ECO:0000256" key="3">
    <source>
        <dbReference type="ARBA" id="ARBA00023274"/>
    </source>
</evidence>
<dbReference type="Proteomes" id="UP000017559">
    <property type="component" value="Unassembled WGS sequence"/>
</dbReference>
<comment type="caution">
    <text evidence="5">The sequence shown here is derived from an EMBL/GenBank/DDBJ whole genome shotgun (WGS) entry which is preliminary data.</text>
</comment>
<dbReference type="KEGG" id="mrr:Moror_9106"/>
<evidence type="ECO:0000313" key="5">
    <source>
        <dbReference type="EMBL" id="ESK92855.1"/>
    </source>
</evidence>
<keyword evidence="2 5" id="KW-0689">Ribosomal protein</keyword>
<dbReference type="OrthoDB" id="9972728at2759"/>
<dbReference type="PANTHER" id="PTHR11205">
    <property type="entry name" value="RIBOSOMAL PROTEIN S7"/>
    <property type="match status" value="1"/>
</dbReference>
<evidence type="ECO:0000256" key="1">
    <source>
        <dbReference type="ARBA" id="ARBA00007151"/>
    </source>
</evidence>
<sequence length="216" mass="23924">MLATSLKRAAQRTVGCSSRVSSPRLIHSSSSRKDAKLEALEILSQPRGSPAPQGYDAYLSAWSSKQTKSNQPPIMNIPSQEDPLLHYLASRIMQNGNRARASRTVSRTLLHIHAWTRQPPLPILRQAIFALAPAARVASQTHGAKVIQLPMPLSEKQGIFYAVKWLLEEVKGRNGGPKLEERLAREIILLIKGESKALEKKTAFHKLAMGNRGNLR</sequence>
<evidence type="ECO:0000256" key="2">
    <source>
        <dbReference type="ARBA" id="ARBA00022980"/>
    </source>
</evidence>
<reference evidence="5 6" key="1">
    <citation type="journal article" date="2014" name="BMC Genomics">
        <title>Genome and secretome analysis of the hemibiotrophic fungal pathogen, Moniliophthora roreri, which causes frosty pod rot disease of cacao: mechanisms of the biotrophic and necrotrophic phases.</title>
        <authorList>
            <person name="Meinhardt L.W."/>
            <person name="Costa G.G.L."/>
            <person name="Thomazella D.P.T."/>
            <person name="Teixeira P.J.P.L."/>
            <person name="Carazzolle M.F."/>
            <person name="Schuster S.C."/>
            <person name="Carlson J.E."/>
            <person name="Guiltinan M.J."/>
            <person name="Mieczkowski P."/>
            <person name="Farmer A."/>
            <person name="Ramaraj T."/>
            <person name="Crozier J."/>
            <person name="Davis R.E."/>
            <person name="Shao J."/>
            <person name="Melnick R.L."/>
            <person name="Pereira G.A.G."/>
            <person name="Bailey B.A."/>
        </authorList>
    </citation>
    <scope>NUCLEOTIDE SEQUENCE [LARGE SCALE GENOMIC DNA]</scope>
    <source>
        <strain evidence="5 6">MCA 2997</strain>
    </source>
</reference>
<evidence type="ECO:0000259" key="4">
    <source>
        <dbReference type="Pfam" id="PF00177"/>
    </source>
</evidence>
<evidence type="ECO:0000313" key="6">
    <source>
        <dbReference type="Proteomes" id="UP000017559"/>
    </source>
</evidence>
<organism evidence="5 6">
    <name type="scientific">Moniliophthora roreri (strain MCA 2997)</name>
    <name type="common">Cocoa frosty pod rot fungus</name>
    <name type="synonym">Crinipellis roreri</name>
    <dbReference type="NCBI Taxonomy" id="1381753"/>
    <lineage>
        <taxon>Eukaryota</taxon>
        <taxon>Fungi</taxon>
        <taxon>Dikarya</taxon>
        <taxon>Basidiomycota</taxon>
        <taxon>Agaricomycotina</taxon>
        <taxon>Agaricomycetes</taxon>
        <taxon>Agaricomycetidae</taxon>
        <taxon>Agaricales</taxon>
        <taxon>Marasmiineae</taxon>
        <taxon>Marasmiaceae</taxon>
        <taxon>Moniliophthora</taxon>
    </lineage>
</organism>
<dbReference type="GO" id="GO:0005840">
    <property type="term" value="C:ribosome"/>
    <property type="evidence" value="ECO:0007669"/>
    <property type="project" value="UniProtKB-KW"/>
</dbReference>
<dbReference type="EMBL" id="AWSO01000242">
    <property type="protein sequence ID" value="ESK92855.1"/>
    <property type="molecule type" value="Genomic_DNA"/>
</dbReference>
<dbReference type="GO" id="GO:1990904">
    <property type="term" value="C:ribonucleoprotein complex"/>
    <property type="evidence" value="ECO:0007669"/>
    <property type="project" value="UniProtKB-KW"/>
</dbReference>
<dbReference type="Gene3D" id="1.10.455.10">
    <property type="entry name" value="Ribosomal protein S7 domain"/>
    <property type="match status" value="1"/>
</dbReference>
<dbReference type="GO" id="GO:0006412">
    <property type="term" value="P:translation"/>
    <property type="evidence" value="ECO:0007669"/>
    <property type="project" value="InterPro"/>
</dbReference>
<comment type="similarity">
    <text evidence="1">Belongs to the universal ribosomal protein uS7 family.</text>
</comment>
<proteinExistence type="inferred from homology"/>
<dbReference type="InterPro" id="IPR047988">
    <property type="entry name" value="Ribosomal_uS7m_fungi"/>
</dbReference>
<dbReference type="AlphaFoldDB" id="V2XK27"/>
<protein>
    <submittedName>
        <fullName evidence="5">Ribosomal protein s7</fullName>
    </submittedName>
</protein>
<dbReference type="InterPro" id="IPR036823">
    <property type="entry name" value="Ribosomal_uS7_dom_sf"/>
</dbReference>
<dbReference type="InterPro" id="IPR023798">
    <property type="entry name" value="Ribosomal_uS7_dom"/>
</dbReference>
<dbReference type="InterPro" id="IPR000235">
    <property type="entry name" value="Ribosomal_uS7"/>
</dbReference>
<feature type="domain" description="Small ribosomal subunit protein uS7" evidence="4">
    <location>
        <begin position="65"/>
        <end position="212"/>
    </location>
</feature>
<gene>
    <name evidence="5" type="ORF">Moror_9106</name>
</gene>
<dbReference type="HOGENOM" id="CLU_072226_2_1_1"/>
<keyword evidence="3" id="KW-0687">Ribonucleoprotein</keyword>
<name>V2XK27_MONRO</name>
<dbReference type="CDD" id="cd14868">
    <property type="entry name" value="uS7_Mitochondria_Fungi"/>
    <property type="match status" value="1"/>
</dbReference>
<dbReference type="SUPFAM" id="SSF47973">
    <property type="entry name" value="Ribosomal protein S7"/>
    <property type="match status" value="1"/>
</dbReference>